<comment type="similarity">
    <text evidence="1">Belongs to the short-chain dehydrogenases/reductases (SDR) family.</text>
</comment>
<dbReference type="Pfam" id="PF13561">
    <property type="entry name" value="adh_short_C2"/>
    <property type="match status" value="1"/>
</dbReference>
<organism evidence="4">
    <name type="scientific">Paraconexibacter sp. AEG42_29</name>
    <dbReference type="NCBI Taxonomy" id="2997339"/>
    <lineage>
        <taxon>Bacteria</taxon>
        <taxon>Bacillati</taxon>
        <taxon>Actinomycetota</taxon>
        <taxon>Thermoleophilia</taxon>
        <taxon>Solirubrobacterales</taxon>
        <taxon>Paraconexibacteraceae</taxon>
        <taxon>Paraconexibacter</taxon>
    </lineage>
</organism>
<dbReference type="PRINTS" id="PR00081">
    <property type="entry name" value="GDHRDH"/>
</dbReference>
<evidence type="ECO:0000259" key="3">
    <source>
        <dbReference type="SMART" id="SM00822"/>
    </source>
</evidence>
<dbReference type="EMBL" id="CP114014">
    <property type="protein sequence ID" value="XAY07410.1"/>
    <property type="molecule type" value="Genomic_DNA"/>
</dbReference>
<feature type="domain" description="Ketoreductase" evidence="3">
    <location>
        <begin position="12"/>
        <end position="218"/>
    </location>
</feature>
<sequence>MSGPLDVREGTPLTIVTGASGAIGRAITAERIRAGHAVLLVDVAPQVIDHAAALRASGAAVAACVTDLTDPGAAAVILAAAEALGSPTVLVNNAGITRDGRLLKLSADDFAAVIGVNLLAPMRLAEAIAPRLPDGGSVINISSRAALGNFGQANYVAAKSALVGATRAYALRWAPRVRVNAVAPGLVNTAMTQAMPPEVLDKLVGRIPAARAADPAEIAETVGFLASSRASYTTGQVLFACGGRSLAA</sequence>
<dbReference type="PRINTS" id="PR00080">
    <property type="entry name" value="SDRFAMILY"/>
</dbReference>
<evidence type="ECO:0000313" key="4">
    <source>
        <dbReference type="EMBL" id="XAY07410.1"/>
    </source>
</evidence>
<gene>
    <name evidence="4" type="primary">fabG_12</name>
    <name evidence="4" type="ORF">DSM112329_04291</name>
</gene>
<dbReference type="PANTHER" id="PTHR42760:SF78">
    <property type="entry name" value="3-OXOACYL-[ACYL-CARRIER-PROTEIN] REDUCTASE [NADH]"/>
    <property type="match status" value="1"/>
</dbReference>
<dbReference type="SMART" id="SM00822">
    <property type="entry name" value="PKS_KR"/>
    <property type="match status" value="1"/>
</dbReference>
<dbReference type="AlphaFoldDB" id="A0AAU7B0J3"/>
<dbReference type="EC" id="1.1.1.100" evidence="4"/>
<dbReference type="FunFam" id="3.40.50.720:FF:000173">
    <property type="entry name" value="3-oxoacyl-[acyl-carrier protein] reductase"/>
    <property type="match status" value="1"/>
</dbReference>
<dbReference type="InterPro" id="IPR036291">
    <property type="entry name" value="NAD(P)-bd_dom_sf"/>
</dbReference>
<reference evidence="4" key="1">
    <citation type="submission" date="2022-12" db="EMBL/GenBank/DDBJ databases">
        <title>Paraconexibacter alkalitolerans sp. nov. and Baekduia alba sp. nov., isolated from soil and emended description of the genera Paraconexibacter (Chun et al., 2020) and Baekduia (An et al., 2020).</title>
        <authorList>
            <person name="Vieira S."/>
            <person name="Huber K.J."/>
            <person name="Geppert A."/>
            <person name="Wolf J."/>
            <person name="Neumann-Schaal M."/>
            <person name="Muesken M."/>
            <person name="Overmann J."/>
        </authorList>
    </citation>
    <scope>NUCLEOTIDE SEQUENCE</scope>
    <source>
        <strain evidence="4">AEG42_29</strain>
    </source>
</reference>
<dbReference type="GO" id="GO:0004316">
    <property type="term" value="F:3-oxoacyl-[acyl-carrier-protein] reductase (NADPH) activity"/>
    <property type="evidence" value="ECO:0007669"/>
    <property type="project" value="UniProtKB-EC"/>
</dbReference>
<dbReference type="InterPro" id="IPR057326">
    <property type="entry name" value="KR_dom"/>
</dbReference>
<dbReference type="InterPro" id="IPR002347">
    <property type="entry name" value="SDR_fam"/>
</dbReference>
<evidence type="ECO:0000256" key="2">
    <source>
        <dbReference type="ARBA" id="ARBA00023002"/>
    </source>
</evidence>
<dbReference type="Gene3D" id="3.40.50.720">
    <property type="entry name" value="NAD(P)-binding Rossmann-like Domain"/>
    <property type="match status" value="1"/>
</dbReference>
<proteinExistence type="inferred from homology"/>
<keyword evidence="2 4" id="KW-0560">Oxidoreductase</keyword>
<evidence type="ECO:0000256" key="1">
    <source>
        <dbReference type="ARBA" id="ARBA00006484"/>
    </source>
</evidence>
<accession>A0AAU7B0J3</accession>
<dbReference type="KEGG" id="parq:DSM112329_04291"/>
<dbReference type="PANTHER" id="PTHR42760">
    <property type="entry name" value="SHORT-CHAIN DEHYDROGENASES/REDUCTASES FAMILY MEMBER"/>
    <property type="match status" value="1"/>
</dbReference>
<protein>
    <submittedName>
        <fullName evidence="4">3-oxoacyl-[acyl-carrier-protein] reductase FabG</fullName>
        <ecNumber evidence="4">1.1.1.100</ecNumber>
    </submittedName>
</protein>
<dbReference type="RefSeq" id="WP_354698605.1">
    <property type="nucleotide sequence ID" value="NZ_CP114014.1"/>
</dbReference>
<dbReference type="SUPFAM" id="SSF51735">
    <property type="entry name" value="NAD(P)-binding Rossmann-fold domains"/>
    <property type="match status" value="1"/>
</dbReference>
<name>A0AAU7B0J3_9ACTN</name>